<comment type="caution">
    <text evidence="1">The sequence shown here is derived from an EMBL/GenBank/DDBJ whole genome shotgun (WGS) entry which is preliminary data.</text>
</comment>
<sequence length="114" mass="12960">LILSSLPPPLSSSQLIYHLPISCRQFSDLPSCSHTIFIFKIDVKWKSSSLHCALARKLASFLGRIAANRRDSSSLFSPFMNTANKWTQIGWHPIRWHFVSLQISPSTSEFRTIT</sequence>
<evidence type="ECO:0000313" key="1">
    <source>
        <dbReference type="EMBL" id="GMS81942.1"/>
    </source>
</evidence>
<dbReference type="EMBL" id="BTSX01000001">
    <property type="protein sequence ID" value="GMS81942.1"/>
    <property type="molecule type" value="Genomic_DNA"/>
</dbReference>
<organism evidence="1 2">
    <name type="scientific">Pristionchus entomophagus</name>
    <dbReference type="NCBI Taxonomy" id="358040"/>
    <lineage>
        <taxon>Eukaryota</taxon>
        <taxon>Metazoa</taxon>
        <taxon>Ecdysozoa</taxon>
        <taxon>Nematoda</taxon>
        <taxon>Chromadorea</taxon>
        <taxon>Rhabditida</taxon>
        <taxon>Rhabditina</taxon>
        <taxon>Diplogasteromorpha</taxon>
        <taxon>Diplogasteroidea</taxon>
        <taxon>Neodiplogasteridae</taxon>
        <taxon>Pristionchus</taxon>
    </lineage>
</organism>
<protein>
    <submittedName>
        <fullName evidence="1">Uncharacterized protein</fullName>
    </submittedName>
</protein>
<accession>A0AAV5SEZ5</accession>
<evidence type="ECO:0000313" key="2">
    <source>
        <dbReference type="Proteomes" id="UP001432027"/>
    </source>
</evidence>
<keyword evidence="2" id="KW-1185">Reference proteome</keyword>
<feature type="non-terminal residue" evidence="1">
    <location>
        <position position="1"/>
    </location>
</feature>
<dbReference type="Proteomes" id="UP001432027">
    <property type="component" value="Unassembled WGS sequence"/>
</dbReference>
<feature type="non-terminal residue" evidence="1">
    <location>
        <position position="114"/>
    </location>
</feature>
<reference evidence="1" key="1">
    <citation type="submission" date="2023-10" db="EMBL/GenBank/DDBJ databases">
        <title>Genome assembly of Pristionchus species.</title>
        <authorList>
            <person name="Yoshida K."/>
            <person name="Sommer R.J."/>
        </authorList>
    </citation>
    <scope>NUCLEOTIDE SEQUENCE</scope>
    <source>
        <strain evidence="1">RS0144</strain>
    </source>
</reference>
<gene>
    <name evidence="1" type="ORF">PENTCL1PPCAC_4117</name>
</gene>
<dbReference type="AlphaFoldDB" id="A0AAV5SEZ5"/>
<name>A0AAV5SEZ5_9BILA</name>
<proteinExistence type="predicted"/>